<evidence type="ECO:0000313" key="2">
    <source>
        <dbReference type="EMBL" id="OSJ25108.1"/>
    </source>
</evidence>
<dbReference type="EMBL" id="NAFI01000187">
    <property type="protein sequence ID" value="OSJ03325.1"/>
    <property type="molecule type" value="Genomic_DNA"/>
</dbReference>
<dbReference type="AlphaFoldDB" id="A0A1X3EC28"/>
<reference evidence="3 4" key="1">
    <citation type="submission" date="2017-03" db="EMBL/GenBank/DDBJ databases">
        <title>Whole genome sequences of fourteen strains of Bradyrhizobium canariense and one strain of Bradyrhizobium japonicum isolated from Lupinus (Papilionoideae: Genisteae) species in Algeria.</title>
        <authorList>
            <person name="Crovadore J."/>
            <person name="Chekireb D."/>
            <person name="Brachmann A."/>
            <person name="Chablais R."/>
            <person name="Cochard B."/>
            <person name="Lefort F."/>
        </authorList>
    </citation>
    <scope>NUCLEOTIDE SEQUENCE [LARGE SCALE GENOMIC DNA]</scope>
    <source>
        <strain evidence="1 3">UBMA195</strain>
        <strain evidence="2 4">UBMAN05</strain>
    </source>
</reference>
<proteinExistence type="predicted"/>
<sequence length="76" mass="8135">MVIAVASLAAFLQVLGEACTQASNSLVTGRGEGWGYSRLSGYRKSDTDRQGFPRALPFPFVHLRSAGKGDYLQGLS</sequence>
<dbReference type="Proteomes" id="UP000193553">
    <property type="component" value="Unassembled WGS sequence"/>
</dbReference>
<organism evidence="1 3">
    <name type="scientific">Bradyrhizobium canariense</name>
    <dbReference type="NCBI Taxonomy" id="255045"/>
    <lineage>
        <taxon>Bacteria</taxon>
        <taxon>Pseudomonadati</taxon>
        <taxon>Pseudomonadota</taxon>
        <taxon>Alphaproteobacteria</taxon>
        <taxon>Hyphomicrobiales</taxon>
        <taxon>Nitrobacteraceae</taxon>
        <taxon>Bradyrhizobium</taxon>
    </lineage>
</organism>
<evidence type="ECO:0000313" key="3">
    <source>
        <dbReference type="Proteomes" id="UP000193553"/>
    </source>
</evidence>
<evidence type="ECO:0000313" key="4">
    <source>
        <dbReference type="Proteomes" id="UP000193884"/>
    </source>
</evidence>
<comment type="caution">
    <text evidence="1">The sequence shown here is derived from an EMBL/GenBank/DDBJ whole genome shotgun (WGS) entry which is preliminary data.</text>
</comment>
<dbReference type="EMBL" id="NAFK01000170">
    <property type="protein sequence ID" value="OSJ25108.1"/>
    <property type="molecule type" value="Genomic_DNA"/>
</dbReference>
<evidence type="ECO:0000313" key="1">
    <source>
        <dbReference type="EMBL" id="OSJ03325.1"/>
    </source>
</evidence>
<name>A0A1X3EC28_9BRAD</name>
<accession>A0A1X3EC28</accession>
<gene>
    <name evidence="2" type="ORF">BST63_24735</name>
    <name evidence="1" type="ORF">BSZ18_32965</name>
</gene>
<keyword evidence="4" id="KW-1185">Reference proteome</keyword>
<dbReference type="Proteomes" id="UP000193884">
    <property type="component" value="Unassembled WGS sequence"/>
</dbReference>
<protein>
    <submittedName>
        <fullName evidence="1">Uncharacterized protein</fullName>
    </submittedName>
</protein>